<dbReference type="InterPro" id="IPR029058">
    <property type="entry name" value="AB_hydrolase_fold"/>
</dbReference>
<organism evidence="1 2">
    <name type="scientific">Desulfuribacillus alkaliarsenatis</name>
    <dbReference type="NCBI Taxonomy" id="766136"/>
    <lineage>
        <taxon>Bacteria</taxon>
        <taxon>Bacillati</taxon>
        <taxon>Bacillota</taxon>
        <taxon>Desulfuribacillia</taxon>
        <taxon>Desulfuribacillales</taxon>
        <taxon>Desulfuribacillaceae</taxon>
        <taxon>Desulfuribacillus</taxon>
    </lineage>
</organism>
<keyword evidence="2" id="KW-1185">Reference proteome</keyword>
<reference evidence="1 2" key="1">
    <citation type="submission" date="2016-09" db="EMBL/GenBank/DDBJ databases">
        <title>Draft genome sequence for the type strain of Desulfuribacillus alkaliarsenatis AHT28, an obligately anaerobic, sulfidogenic bacterium isolated from Russian soda lake sediments.</title>
        <authorList>
            <person name="Abin C.A."/>
            <person name="Hollibaugh J.T."/>
        </authorList>
    </citation>
    <scope>NUCLEOTIDE SEQUENCE [LARGE SCALE GENOMIC DNA]</scope>
    <source>
        <strain evidence="1 2">AHT28</strain>
    </source>
</reference>
<gene>
    <name evidence="1" type="ORF">BHF68_10675</name>
</gene>
<dbReference type="InterPro" id="IPR000801">
    <property type="entry name" value="Esterase-like"/>
</dbReference>
<proteinExistence type="predicted"/>
<dbReference type="InterPro" id="IPR050583">
    <property type="entry name" value="Mycobacterial_A85_antigen"/>
</dbReference>
<dbReference type="OrthoDB" id="9775130at2"/>
<evidence type="ECO:0008006" key="3">
    <source>
        <dbReference type="Google" id="ProtNLM"/>
    </source>
</evidence>
<dbReference type="STRING" id="766136.BHF68_10675"/>
<dbReference type="Proteomes" id="UP000094296">
    <property type="component" value="Unassembled WGS sequence"/>
</dbReference>
<sequence length="255" mass="29509">MKVDYKAWYSKELGQKMEFKIYGDSGKPVLAFPATNGRFYDFENFGIIDACKDYIANGQIQLYTLDSVDQQSWLNKHISAQKKVARHKQYVSYIMKEIVPFIQNNSTHNGSFMVTGCGMGGYHSANFYFRYPNIFDSMISLSGLYSLDFAVGDYVDEDIYFNSPIAYLTNLTDANYLNKYCGGCIVIATGQGAGYWEEQSLKDVYALKGILEQKNIFAWVDIWGHDVTHDWYWWRKMLPYFLSHCGMKKECRRTT</sequence>
<dbReference type="Pfam" id="PF00756">
    <property type="entry name" value="Esterase"/>
    <property type="match status" value="1"/>
</dbReference>
<evidence type="ECO:0000313" key="1">
    <source>
        <dbReference type="EMBL" id="OEF95852.1"/>
    </source>
</evidence>
<dbReference type="SUPFAM" id="SSF53474">
    <property type="entry name" value="alpha/beta-Hydrolases"/>
    <property type="match status" value="1"/>
</dbReference>
<dbReference type="PANTHER" id="PTHR48098">
    <property type="entry name" value="ENTEROCHELIN ESTERASE-RELATED"/>
    <property type="match status" value="1"/>
</dbReference>
<name>A0A1E5FZC6_9FIRM</name>
<protein>
    <recommendedName>
        <fullName evidence="3">Esterase</fullName>
    </recommendedName>
</protein>
<accession>A0A1E5FZC6</accession>
<dbReference type="PANTHER" id="PTHR48098:SF3">
    <property type="entry name" value="IRON(III) ENTEROBACTIN ESTERASE"/>
    <property type="match status" value="1"/>
</dbReference>
<dbReference type="EMBL" id="MIJE01000034">
    <property type="protein sequence ID" value="OEF95852.1"/>
    <property type="molecule type" value="Genomic_DNA"/>
</dbReference>
<dbReference type="RefSeq" id="WP_069644124.1">
    <property type="nucleotide sequence ID" value="NZ_MIJE01000034.1"/>
</dbReference>
<comment type="caution">
    <text evidence="1">The sequence shown here is derived from an EMBL/GenBank/DDBJ whole genome shotgun (WGS) entry which is preliminary data.</text>
</comment>
<dbReference type="Gene3D" id="3.40.50.1820">
    <property type="entry name" value="alpha/beta hydrolase"/>
    <property type="match status" value="1"/>
</dbReference>
<dbReference type="AlphaFoldDB" id="A0A1E5FZC6"/>
<evidence type="ECO:0000313" key="2">
    <source>
        <dbReference type="Proteomes" id="UP000094296"/>
    </source>
</evidence>